<dbReference type="Pfam" id="PF00293">
    <property type="entry name" value="NUDIX"/>
    <property type="match status" value="1"/>
</dbReference>
<evidence type="ECO:0000259" key="3">
    <source>
        <dbReference type="PROSITE" id="PS51462"/>
    </source>
</evidence>
<keyword evidence="5" id="KW-1185">Reference proteome</keyword>
<dbReference type="RefSeq" id="WP_379954735.1">
    <property type="nucleotide sequence ID" value="NZ_JAUYVI010000002.1"/>
</dbReference>
<evidence type="ECO:0000313" key="5">
    <source>
        <dbReference type="Proteomes" id="UP001230156"/>
    </source>
</evidence>
<comment type="cofactor">
    <cofactor evidence="1">
        <name>Mg(2+)</name>
        <dbReference type="ChEBI" id="CHEBI:18420"/>
    </cofactor>
</comment>
<keyword evidence="2" id="KW-0378">Hydrolase</keyword>
<evidence type="ECO:0000256" key="2">
    <source>
        <dbReference type="ARBA" id="ARBA00022801"/>
    </source>
</evidence>
<dbReference type="InterPro" id="IPR020084">
    <property type="entry name" value="NUDIX_hydrolase_CS"/>
</dbReference>
<dbReference type="InterPro" id="IPR000086">
    <property type="entry name" value="NUDIX_hydrolase_dom"/>
</dbReference>
<sequence length="151" mass="16522">MSEPEYWFDAYHTHAAAGVVLLTKDERLVLQLRDDKPDIENPGMITAFAGGAEPGETPVDCALRELAEETGIRARGEDIHRLGAISKVSFRGDPTASVFFLLTGVDPTQLVITEGTMVLLSLEEAVADPRLTEISRVLVEKVRAMNLFSPK</sequence>
<organism evidence="4 5">
    <name type="scientific">Dongia sedimenti</name>
    <dbReference type="NCBI Taxonomy" id="3064282"/>
    <lineage>
        <taxon>Bacteria</taxon>
        <taxon>Pseudomonadati</taxon>
        <taxon>Pseudomonadota</taxon>
        <taxon>Alphaproteobacteria</taxon>
        <taxon>Rhodospirillales</taxon>
        <taxon>Dongiaceae</taxon>
        <taxon>Dongia</taxon>
    </lineage>
</organism>
<protein>
    <submittedName>
        <fullName evidence="4">NUDIX domain-containing protein</fullName>
    </submittedName>
</protein>
<proteinExistence type="predicted"/>
<name>A0ABU0YJL3_9PROT</name>
<dbReference type="Gene3D" id="3.90.79.10">
    <property type="entry name" value="Nucleoside Triphosphate Pyrophosphohydrolase"/>
    <property type="match status" value="1"/>
</dbReference>
<evidence type="ECO:0000313" key="4">
    <source>
        <dbReference type="EMBL" id="MDQ7247335.1"/>
    </source>
</evidence>
<evidence type="ECO:0000256" key="1">
    <source>
        <dbReference type="ARBA" id="ARBA00001946"/>
    </source>
</evidence>
<comment type="caution">
    <text evidence="4">The sequence shown here is derived from an EMBL/GenBank/DDBJ whole genome shotgun (WGS) entry which is preliminary data.</text>
</comment>
<dbReference type="PANTHER" id="PTHR43736:SF1">
    <property type="entry name" value="DIHYDRONEOPTERIN TRIPHOSPHATE DIPHOSPHATASE"/>
    <property type="match status" value="1"/>
</dbReference>
<dbReference type="PROSITE" id="PS00893">
    <property type="entry name" value="NUDIX_BOX"/>
    <property type="match status" value="1"/>
</dbReference>
<reference evidence="5" key="1">
    <citation type="submission" date="2023-08" db="EMBL/GenBank/DDBJ databases">
        <title>Rhodospirillaceae gen. nov., a novel taxon isolated from the Yangtze River Yuezi River estuary sludge.</title>
        <authorList>
            <person name="Ruan L."/>
        </authorList>
    </citation>
    <scope>NUCLEOTIDE SEQUENCE [LARGE SCALE GENOMIC DNA]</scope>
    <source>
        <strain evidence="5">R-7</strain>
    </source>
</reference>
<accession>A0ABU0YJL3</accession>
<dbReference type="PANTHER" id="PTHR43736">
    <property type="entry name" value="ADP-RIBOSE PYROPHOSPHATASE"/>
    <property type="match status" value="1"/>
</dbReference>
<dbReference type="EMBL" id="JAUYVI010000002">
    <property type="protein sequence ID" value="MDQ7247335.1"/>
    <property type="molecule type" value="Genomic_DNA"/>
</dbReference>
<dbReference type="SUPFAM" id="SSF55811">
    <property type="entry name" value="Nudix"/>
    <property type="match status" value="1"/>
</dbReference>
<dbReference type="InterPro" id="IPR015797">
    <property type="entry name" value="NUDIX_hydrolase-like_dom_sf"/>
</dbReference>
<dbReference type="Proteomes" id="UP001230156">
    <property type="component" value="Unassembled WGS sequence"/>
</dbReference>
<gene>
    <name evidence="4" type="ORF">Q8A70_06640</name>
</gene>
<feature type="domain" description="Nudix hydrolase" evidence="3">
    <location>
        <begin position="12"/>
        <end position="151"/>
    </location>
</feature>
<dbReference type="PROSITE" id="PS51462">
    <property type="entry name" value="NUDIX"/>
    <property type="match status" value="1"/>
</dbReference>